<dbReference type="EMBL" id="MCFI01000002">
    <property type="protein sequence ID" value="ORY87142.1"/>
    <property type="molecule type" value="Genomic_DNA"/>
</dbReference>
<evidence type="ECO:0000313" key="1">
    <source>
        <dbReference type="EMBL" id="ORY87142.1"/>
    </source>
</evidence>
<comment type="caution">
    <text evidence="1">The sequence shown here is derived from an EMBL/GenBank/DDBJ whole genome shotgun (WGS) entry which is preliminary data.</text>
</comment>
<proteinExistence type="predicted"/>
<gene>
    <name evidence="1" type="ORF">BCR37DRAFT_390845</name>
</gene>
<dbReference type="GeneID" id="63787520"/>
<accession>A0A1Y2FT19</accession>
<dbReference type="AlphaFoldDB" id="A0A1Y2FT19"/>
<dbReference type="Proteomes" id="UP000193685">
    <property type="component" value="Unassembled WGS sequence"/>
</dbReference>
<dbReference type="RefSeq" id="XP_040727998.1">
    <property type="nucleotide sequence ID" value="XM_040870921.1"/>
</dbReference>
<organism evidence="1 2">
    <name type="scientific">Protomyces lactucae-debilis</name>
    <dbReference type="NCBI Taxonomy" id="2754530"/>
    <lineage>
        <taxon>Eukaryota</taxon>
        <taxon>Fungi</taxon>
        <taxon>Dikarya</taxon>
        <taxon>Ascomycota</taxon>
        <taxon>Taphrinomycotina</taxon>
        <taxon>Taphrinomycetes</taxon>
        <taxon>Taphrinales</taxon>
        <taxon>Protomycetaceae</taxon>
        <taxon>Protomyces</taxon>
    </lineage>
</organism>
<dbReference type="OrthoDB" id="2125396at2759"/>
<sequence>MTAWSQLPPELIFKFYDYAETIADTRCGVLVCRSWYHALTPLLYRSPVLRHADDFTILCEMLLAASDKATEQPHPLAKHIRVLDLHAVCGTLRVIKLPEMLALLDSLQAFIAPQAALAASTMLQLAQRPTLKLLDFAWVIERFELPKLLNAVSRLPKLHTFRFPRCAVSTVFPVNTFPQPLNELTIRGGLRDAYVTKMASSTYPTIKAAHVEVSHAPVLTGAPILDLLSRVQGLLHVTVQWPLPRFAHNAMDTILVRLPFLKSCSLSIDYISARFFENHHSHLEKLLLTFSGVGKTREITAEDLLDALENEDLWPALRTLQLVRRLQELLFPTDEELAHLERVCAARGINLSIIDWHEEEETSVYGMFGH</sequence>
<evidence type="ECO:0000313" key="2">
    <source>
        <dbReference type="Proteomes" id="UP000193685"/>
    </source>
</evidence>
<protein>
    <submittedName>
        <fullName evidence="1">Uncharacterized protein</fullName>
    </submittedName>
</protein>
<reference evidence="1 2" key="1">
    <citation type="submission" date="2016-07" db="EMBL/GenBank/DDBJ databases">
        <title>Pervasive Adenine N6-methylation of Active Genes in Fungi.</title>
        <authorList>
            <consortium name="DOE Joint Genome Institute"/>
            <person name="Mondo S.J."/>
            <person name="Dannebaum R.O."/>
            <person name="Kuo R.C."/>
            <person name="Labutti K."/>
            <person name="Haridas S."/>
            <person name="Kuo A."/>
            <person name="Salamov A."/>
            <person name="Ahrendt S.R."/>
            <person name="Lipzen A."/>
            <person name="Sullivan W."/>
            <person name="Andreopoulos W.B."/>
            <person name="Clum A."/>
            <person name="Lindquist E."/>
            <person name="Daum C."/>
            <person name="Ramamoorthy G.K."/>
            <person name="Gryganskyi A."/>
            <person name="Culley D."/>
            <person name="Magnuson J.K."/>
            <person name="James T.Y."/>
            <person name="O'Malley M.A."/>
            <person name="Stajich J.E."/>
            <person name="Spatafora J.W."/>
            <person name="Visel A."/>
            <person name="Grigoriev I.V."/>
        </authorList>
    </citation>
    <scope>NUCLEOTIDE SEQUENCE [LARGE SCALE GENOMIC DNA]</scope>
    <source>
        <strain evidence="1 2">12-1054</strain>
    </source>
</reference>
<name>A0A1Y2FT19_PROLT</name>
<dbReference type="OMA" id="TESWHES"/>
<keyword evidence="2" id="KW-1185">Reference proteome</keyword>
<dbReference type="SUPFAM" id="SSF52047">
    <property type="entry name" value="RNI-like"/>
    <property type="match status" value="1"/>
</dbReference>